<protein>
    <submittedName>
        <fullName evidence="2">Aldo/keto reductase</fullName>
    </submittedName>
</protein>
<dbReference type="PANTHER" id="PTHR43364">
    <property type="entry name" value="NADH-SPECIFIC METHYLGLYOXAL REDUCTASE-RELATED"/>
    <property type="match status" value="1"/>
</dbReference>
<dbReference type="PANTHER" id="PTHR43364:SF6">
    <property type="entry name" value="OXIDOREDUCTASE-RELATED"/>
    <property type="match status" value="1"/>
</dbReference>
<dbReference type="CDD" id="cd19081">
    <property type="entry name" value="AKR_AKR9C1"/>
    <property type="match status" value="1"/>
</dbReference>
<reference evidence="3" key="1">
    <citation type="journal article" date="2019" name="Int. J. Syst. Evol. Microbiol.">
        <title>The Global Catalogue of Microorganisms (GCM) 10K type strain sequencing project: providing services to taxonomists for standard genome sequencing and annotation.</title>
        <authorList>
            <consortium name="The Broad Institute Genomics Platform"/>
            <consortium name="The Broad Institute Genome Sequencing Center for Infectious Disease"/>
            <person name="Wu L."/>
            <person name="Ma J."/>
        </authorList>
    </citation>
    <scope>NUCLEOTIDE SEQUENCE [LARGE SCALE GENOMIC DNA]</scope>
    <source>
        <strain evidence="3">CCUG 60742</strain>
    </source>
</reference>
<sequence>MEKRELGKSGIFVQSFCFGGNVFGWTADEKTSFGLLDAFVDAGFDFVDTADVYSKWAPGNTGGESETIIGNWLKQSGKRDKVILATKVGKPMGDDKKGLSKAYITRAVESSLRRLQTDYIDLYQSHDDDKDTPLAETLETFDSLIKQGKVRAIGASNYGADRFREALKVSEENGLARYETLQPEYNLYDREDYETQYESLCRENNIGVITYYSLASGFLTGKYRSEDDLNKSKRGGGIKKYLNGRGYKILAALDKVAEEYDTTPAGIALAWVMARPGITAPIASATSVQQLNELIKSAELNLNGEAIELLTTASNY</sequence>
<dbReference type="InterPro" id="IPR023210">
    <property type="entry name" value="NADP_OxRdtase_dom"/>
</dbReference>
<evidence type="ECO:0000259" key="1">
    <source>
        <dbReference type="Pfam" id="PF00248"/>
    </source>
</evidence>
<comment type="caution">
    <text evidence="2">The sequence shown here is derived from an EMBL/GenBank/DDBJ whole genome shotgun (WGS) entry which is preliminary data.</text>
</comment>
<organism evidence="2 3">
    <name type="scientific">Mucilaginibacter lutimaris</name>
    <dbReference type="NCBI Taxonomy" id="931629"/>
    <lineage>
        <taxon>Bacteria</taxon>
        <taxon>Pseudomonadati</taxon>
        <taxon>Bacteroidota</taxon>
        <taxon>Sphingobacteriia</taxon>
        <taxon>Sphingobacteriales</taxon>
        <taxon>Sphingobacteriaceae</taxon>
        <taxon>Mucilaginibacter</taxon>
    </lineage>
</organism>
<evidence type="ECO:0000313" key="2">
    <source>
        <dbReference type="EMBL" id="MFD0764955.1"/>
    </source>
</evidence>
<name>A0ABW2ZFI5_9SPHI</name>
<keyword evidence="3" id="KW-1185">Reference proteome</keyword>
<feature type="domain" description="NADP-dependent oxidoreductase" evidence="1">
    <location>
        <begin position="17"/>
        <end position="311"/>
    </location>
</feature>
<dbReference type="InterPro" id="IPR050523">
    <property type="entry name" value="AKR_Detox_Biosynth"/>
</dbReference>
<dbReference type="EMBL" id="JBHTIA010000003">
    <property type="protein sequence ID" value="MFD0764955.1"/>
    <property type="molecule type" value="Genomic_DNA"/>
</dbReference>
<evidence type="ECO:0000313" key="3">
    <source>
        <dbReference type="Proteomes" id="UP001597073"/>
    </source>
</evidence>
<dbReference type="Gene3D" id="3.20.20.100">
    <property type="entry name" value="NADP-dependent oxidoreductase domain"/>
    <property type="match status" value="1"/>
</dbReference>
<dbReference type="Proteomes" id="UP001597073">
    <property type="component" value="Unassembled WGS sequence"/>
</dbReference>
<dbReference type="RefSeq" id="WP_377141276.1">
    <property type="nucleotide sequence ID" value="NZ_JBHTIA010000003.1"/>
</dbReference>
<proteinExistence type="predicted"/>
<dbReference type="Pfam" id="PF00248">
    <property type="entry name" value="Aldo_ket_red"/>
    <property type="match status" value="1"/>
</dbReference>
<dbReference type="InterPro" id="IPR036812">
    <property type="entry name" value="NAD(P)_OxRdtase_dom_sf"/>
</dbReference>
<gene>
    <name evidence="2" type="ORF">ACFQZI_08815</name>
</gene>
<accession>A0ABW2ZFI5</accession>
<dbReference type="SUPFAM" id="SSF51430">
    <property type="entry name" value="NAD(P)-linked oxidoreductase"/>
    <property type="match status" value="1"/>
</dbReference>